<sequence>MVKFVKGDKVVKKSPFLVMLAFLLVLPLFGFHATAQASGFTDVPSRAQKEVNYLAEGGIATGSSATKFDAKKIVTRQEAAAFISRALQLDGKVRNTIFKDVQASNPSSGLIQSAVDKGILNGYADKTFLPNKPVTRGEMAIMIARAFGYPFDGSFSGAANALMSRGIASGMSDGSFGSKQQIIRMDFSVFLARAINPEFRTKNTTSFTKTFWVDTNNLNVRTGPSTSYKKTGSLQKNVQILGGHEVGSWVYVKAGNTVGFVHKSYLRNTGEASNGTDQPVTPPATPDENDNTDNKTEKPDVIDKADPRLGNQILILDPGHGGSDPGASGFGINEKDVVLDTGLKVNEFLKKTPFKVYMTRTGDTFPSLSDRTKFAKSKNGNVFVSIHANASNGAGNGTETFYYSAAATNPYVSDSKLLATKIQQRMLNALQLKNRGVKTANYYVIKYNSMPAALAELGFIDNANDNQKLKSDYWRTAAAKAIYLGILDYYKAKGYQVDSLYDVAQ</sequence>
<feature type="region of interest" description="Disordered" evidence="4">
    <location>
        <begin position="269"/>
        <end position="320"/>
    </location>
</feature>
<dbReference type="PANTHER" id="PTHR30404">
    <property type="entry name" value="N-ACETYLMURAMOYL-L-ALANINE AMIDASE"/>
    <property type="match status" value="1"/>
</dbReference>
<feature type="domain" description="SH3b" evidence="7">
    <location>
        <begin position="206"/>
        <end position="270"/>
    </location>
</feature>
<dbReference type="InterPro" id="IPR002508">
    <property type="entry name" value="MurNAc-LAA_cat"/>
</dbReference>
<dbReference type="InterPro" id="IPR001119">
    <property type="entry name" value="SLH_dom"/>
</dbReference>
<dbReference type="GO" id="GO:0009253">
    <property type="term" value="P:peptidoglycan catabolic process"/>
    <property type="evidence" value="ECO:0007669"/>
    <property type="project" value="InterPro"/>
</dbReference>
<dbReference type="CDD" id="cd02696">
    <property type="entry name" value="MurNAc-LAA"/>
    <property type="match status" value="1"/>
</dbReference>
<feature type="compositionally biased region" description="Basic and acidic residues" evidence="4">
    <location>
        <begin position="292"/>
        <end position="307"/>
    </location>
</feature>
<dbReference type="InterPro" id="IPR003646">
    <property type="entry name" value="SH3-like_bac-type"/>
</dbReference>
<comment type="caution">
    <text evidence="8">The sequence shown here is derived from an EMBL/GenBank/DDBJ whole genome shotgun (WGS) entry which is preliminary data.</text>
</comment>
<dbReference type="Gene3D" id="3.40.630.40">
    <property type="entry name" value="Zn-dependent exopeptidases"/>
    <property type="match status" value="1"/>
</dbReference>
<dbReference type="GO" id="GO:0008745">
    <property type="term" value="F:N-acetylmuramoyl-L-alanine amidase activity"/>
    <property type="evidence" value="ECO:0007669"/>
    <property type="project" value="InterPro"/>
</dbReference>
<dbReference type="SUPFAM" id="SSF53187">
    <property type="entry name" value="Zn-dependent exopeptidases"/>
    <property type="match status" value="1"/>
</dbReference>
<evidence type="ECO:0000256" key="5">
    <source>
        <dbReference type="SAM" id="SignalP"/>
    </source>
</evidence>
<dbReference type="Pfam" id="PF01520">
    <property type="entry name" value="Amidase_3"/>
    <property type="match status" value="1"/>
</dbReference>
<dbReference type="PROSITE" id="PS51781">
    <property type="entry name" value="SH3B"/>
    <property type="match status" value="1"/>
</dbReference>
<reference evidence="9" key="1">
    <citation type="submission" date="2016-05" db="EMBL/GenBank/DDBJ databases">
        <authorList>
            <person name="Liu B."/>
            <person name="Wang J."/>
            <person name="Zhu Y."/>
            <person name="Liu G."/>
            <person name="Chen Q."/>
            <person name="Chen Z."/>
            <person name="Lan J."/>
            <person name="Che J."/>
            <person name="Ge C."/>
            <person name="Shi H."/>
            <person name="Pan Z."/>
            <person name="Liu X."/>
        </authorList>
    </citation>
    <scope>NUCLEOTIDE SEQUENCE [LARGE SCALE GENOMIC DNA]</scope>
    <source>
        <strain evidence="9">FJAT-27215</strain>
    </source>
</reference>
<protein>
    <submittedName>
        <fullName evidence="8">Cell wall hydrolase</fullName>
    </submittedName>
</protein>
<dbReference type="AlphaFoldDB" id="A0A1B9B897"/>
<dbReference type="Pfam" id="PF08239">
    <property type="entry name" value="SH3_3"/>
    <property type="match status" value="1"/>
</dbReference>
<evidence type="ECO:0000256" key="1">
    <source>
        <dbReference type="ARBA" id="ARBA00022729"/>
    </source>
</evidence>
<name>A0A1B9B897_9BACI</name>
<evidence type="ECO:0000313" key="9">
    <source>
        <dbReference type="Proteomes" id="UP000092578"/>
    </source>
</evidence>
<feature type="compositionally biased region" description="Polar residues" evidence="4">
    <location>
        <begin position="269"/>
        <end position="279"/>
    </location>
</feature>
<dbReference type="GO" id="GO:0071555">
    <property type="term" value="P:cell wall organization"/>
    <property type="evidence" value="ECO:0007669"/>
    <property type="project" value="UniProtKB-KW"/>
</dbReference>
<dbReference type="EMBL" id="MAYT01000001">
    <property type="protein sequence ID" value="OCA92317.1"/>
    <property type="molecule type" value="Genomic_DNA"/>
</dbReference>
<dbReference type="GO" id="GO:0030288">
    <property type="term" value="C:outer membrane-bounded periplasmic space"/>
    <property type="evidence" value="ECO:0007669"/>
    <property type="project" value="TreeGrafter"/>
</dbReference>
<dbReference type="Pfam" id="PF00395">
    <property type="entry name" value="SLH"/>
    <property type="match status" value="2"/>
</dbReference>
<evidence type="ECO:0000259" key="6">
    <source>
        <dbReference type="PROSITE" id="PS51272"/>
    </source>
</evidence>
<dbReference type="Proteomes" id="UP000092578">
    <property type="component" value="Unassembled WGS sequence"/>
</dbReference>
<evidence type="ECO:0000259" key="7">
    <source>
        <dbReference type="PROSITE" id="PS51781"/>
    </source>
</evidence>
<feature type="domain" description="SLH" evidence="6">
    <location>
        <begin position="34"/>
        <end position="93"/>
    </location>
</feature>
<evidence type="ECO:0000256" key="2">
    <source>
        <dbReference type="ARBA" id="ARBA00022801"/>
    </source>
</evidence>
<dbReference type="PROSITE" id="PS51272">
    <property type="entry name" value="SLH"/>
    <property type="match status" value="2"/>
</dbReference>
<dbReference type="PANTHER" id="PTHR30404:SF0">
    <property type="entry name" value="N-ACETYLMURAMOYL-L-ALANINE AMIDASE AMIC"/>
    <property type="match status" value="1"/>
</dbReference>
<feature type="chain" id="PRO_5008622522" evidence="5">
    <location>
        <begin position="38"/>
        <end position="505"/>
    </location>
</feature>
<organism evidence="8 9">
    <name type="scientific">Pseudobacillus wudalianchiensis</name>
    <dbReference type="NCBI Taxonomy" id="1743143"/>
    <lineage>
        <taxon>Bacteria</taxon>
        <taxon>Bacillati</taxon>
        <taxon>Bacillota</taxon>
        <taxon>Bacilli</taxon>
        <taxon>Bacillales</taxon>
        <taxon>Bacillaceae</taxon>
        <taxon>Pseudobacillus</taxon>
    </lineage>
</organism>
<feature type="signal peptide" evidence="5">
    <location>
        <begin position="1"/>
        <end position="37"/>
    </location>
</feature>
<keyword evidence="9" id="KW-1185">Reference proteome</keyword>
<keyword evidence="1 5" id="KW-0732">Signal</keyword>
<keyword evidence="3" id="KW-0961">Cell wall biogenesis/degradation</keyword>
<dbReference type="InterPro" id="IPR050695">
    <property type="entry name" value="N-acetylmuramoyl_amidase_3"/>
</dbReference>
<accession>A0A1B9B897</accession>
<evidence type="ECO:0000256" key="3">
    <source>
        <dbReference type="ARBA" id="ARBA00023316"/>
    </source>
</evidence>
<evidence type="ECO:0000313" key="8">
    <source>
        <dbReference type="EMBL" id="OCA92317.1"/>
    </source>
</evidence>
<dbReference type="Gene3D" id="2.30.30.40">
    <property type="entry name" value="SH3 Domains"/>
    <property type="match status" value="1"/>
</dbReference>
<feature type="domain" description="SLH" evidence="6">
    <location>
        <begin position="94"/>
        <end position="157"/>
    </location>
</feature>
<dbReference type="SMART" id="SM00646">
    <property type="entry name" value="Ami_3"/>
    <property type="match status" value="1"/>
</dbReference>
<proteinExistence type="predicted"/>
<keyword evidence="2 8" id="KW-0378">Hydrolase</keyword>
<evidence type="ECO:0000256" key="4">
    <source>
        <dbReference type="SAM" id="MobiDB-lite"/>
    </source>
</evidence>
<dbReference type="SMART" id="SM00287">
    <property type="entry name" value="SH3b"/>
    <property type="match status" value="1"/>
</dbReference>
<gene>
    <name evidence="8" type="ORF">A8F95_00905</name>
</gene>